<dbReference type="Proteomes" id="UP000075260">
    <property type="component" value="Unassembled WGS sequence"/>
</dbReference>
<comment type="caution">
    <text evidence="1">The sequence shown here is derived from an EMBL/GenBank/DDBJ whole genome shotgun (WGS) entry which is preliminary data.</text>
</comment>
<sequence>MRLEYRRAPGAERCPDEGLLREEMARQLGYDPVEPAAALQARTLIFRGPGREMHATMELHDADGAVTWSRHLVAYNDDCGELVMNMALSLRVALDPSLRVQPAPDPPPPAPAPAPPIEAAVELPARPAGPELRVGLTGAAVFGLLQDTSPGTVLHAALRYPSFSLGLEGLVHWPAVMSVDRGTVSTWLAAVSAVPCSQVRYLFACAFVSLGVATTAARGVSLDETSTLWLATGPRAGVELPFSDWLAVQIYGDIVLRLSELRVESSTAVLWVPPSAGGLVGLRIDFGLAAGLGAPARRALLGRGPWARH</sequence>
<evidence type="ECO:0000313" key="1">
    <source>
        <dbReference type="EMBL" id="KYF73610.1"/>
    </source>
</evidence>
<evidence type="ECO:0000313" key="2">
    <source>
        <dbReference type="Proteomes" id="UP000075260"/>
    </source>
</evidence>
<reference evidence="1 2" key="1">
    <citation type="submission" date="2014-02" db="EMBL/GenBank/DDBJ databases">
        <title>The small core and large imbalanced accessory genome model reveals a collaborative survival strategy of Sorangium cellulosum strains in nature.</title>
        <authorList>
            <person name="Han K."/>
            <person name="Peng R."/>
            <person name="Blom J."/>
            <person name="Li Y.-Z."/>
        </authorList>
    </citation>
    <scope>NUCLEOTIDE SEQUENCE [LARGE SCALE GENOMIC DNA]</scope>
    <source>
        <strain evidence="1 2">So0008-312</strain>
    </source>
</reference>
<protein>
    <submittedName>
        <fullName evidence="1">Uncharacterized protein</fullName>
    </submittedName>
</protein>
<accession>A0A150R027</accession>
<gene>
    <name evidence="1" type="ORF">BE15_40965</name>
</gene>
<dbReference type="AlphaFoldDB" id="A0A150R027"/>
<proteinExistence type="predicted"/>
<organism evidence="1 2">
    <name type="scientific">Sorangium cellulosum</name>
    <name type="common">Polyangium cellulosum</name>
    <dbReference type="NCBI Taxonomy" id="56"/>
    <lineage>
        <taxon>Bacteria</taxon>
        <taxon>Pseudomonadati</taxon>
        <taxon>Myxococcota</taxon>
        <taxon>Polyangia</taxon>
        <taxon>Polyangiales</taxon>
        <taxon>Polyangiaceae</taxon>
        <taxon>Sorangium</taxon>
    </lineage>
</organism>
<dbReference type="EMBL" id="JEMA01000180">
    <property type="protein sequence ID" value="KYF73610.1"/>
    <property type="molecule type" value="Genomic_DNA"/>
</dbReference>
<name>A0A150R027_SORCE</name>
<dbReference type="OrthoDB" id="5503932at2"/>